<name>A0A1B2FEG4_PSEPU</name>
<proteinExistence type="predicted"/>
<dbReference type="AlphaFoldDB" id="A0A1B2FEG4"/>
<sequence length="98" mass="11397">MPDALLSFRKGFQPPKVLCANNIRVSDHSIRIYRRVVKAKSWRVALTEENASDILSAHRYGTQRINLRILSTFAYIDGVTKIQHTTYAFFREFEASHR</sequence>
<reference evidence="1" key="1">
    <citation type="submission" date="2016-07" db="EMBL/GenBank/DDBJ databases">
        <title>New class B carbapenemase carried by novel plasmid in Pseudomonas putida enviromental strain in eastern Amazonia.</title>
        <authorList>
            <person name="Souza C.O."/>
            <person name="Lima K.V."/>
            <person name="Brasiliense D.M."/>
            <person name="Perez-Chaparro P.J."/>
            <person name="Mamizuka E.M."/>
            <person name="Lima M.O."/>
            <person name="Lima L.N."/>
            <person name="McCulloch J.A."/>
        </authorList>
    </citation>
    <scope>NUCLEOTIDE SEQUENCE [LARGE SCALE GENOMIC DNA]</scope>
    <source>
        <strain evidence="1">IEC33019</strain>
    </source>
</reference>
<evidence type="ECO:0000313" key="1">
    <source>
        <dbReference type="EMBL" id="ANY90601.1"/>
    </source>
</evidence>
<gene>
    <name evidence="1" type="ORF">IEC33019_5121</name>
</gene>
<accession>A0A1B2FEG4</accession>
<organism evidence="1">
    <name type="scientific">Pseudomonas putida</name>
    <name type="common">Arthrobacter siderocapsulatus</name>
    <dbReference type="NCBI Taxonomy" id="303"/>
    <lineage>
        <taxon>Bacteria</taxon>
        <taxon>Pseudomonadati</taxon>
        <taxon>Pseudomonadota</taxon>
        <taxon>Gammaproteobacteria</taxon>
        <taxon>Pseudomonadales</taxon>
        <taxon>Pseudomonadaceae</taxon>
        <taxon>Pseudomonas</taxon>
    </lineage>
</organism>
<protein>
    <submittedName>
        <fullName evidence="1">Uncharacterized protein</fullName>
    </submittedName>
</protein>
<dbReference type="EMBL" id="CP016634">
    <property type="protein sequence ID" value="ANY90601.1"/>
    <property type="molecule type" value="Genomic_DNA"/>
</dbReference>